<evidence type="ECO:0000256" key="8">
    <source>
        <dbReference type="ARBA" id="ARBA00022989"/>
    </source>
</evidence>
<dbReference type="Pfam" id="PF02669">
    <property type="entry name" value="KdpC"/>
    <property type="match status" value="1"/>
</dbReference>
<dbReference type="HAMAP" id="MF_00276">
    <property type="entry name" value="KdpC"/>
    <property type="match status" value="1"/>
</dbReference>
<evidence type="ECO:0000256" key="11">
    <source>
        <dbReference type="HAMAP-Rule" id="MF_00276"/>
    </source>
</evidence>
<evidence type="ECO:0000313" key="13">
    <source>
        <dbReference type="Proteomes" id="UP000529861"/>
    </source>
</evidence>
<dbReference type="RefSeq" id="WP_170270558.1">
    <property type="nucleotide sequence ID" value="NZ_JABEQB010000007.1"/>
</dbReference>
<evidence type="ECO:0000256" key="10">
    <source>
        <dbReference type="ARBA" id="ARBA00023136"/>
    </source>
</evidence>
<reference evidence="12 13" key="1">
    <citation type="submission" date="2020-04" db="EMBL/GenBank/DDBJ databases">
        <title>Draft genome sequence of Caldanaerobacter sunterraneus. strain 1523vc isolated from Griffin hot spring, Kamchatka, Russia.</title>
        <authorList>
            <person name="Toshchakov S.V."/>
            <person name="Podosokorskaya O.A."/>
            <person name="Kublanov I.V."/>
            <person name="Korzhenkov A."/>
            <person name="Patrushev M.V."/>
        </authorList>
    </citation>
    <scope>NUCLEOTIDE SEQUENCE [LARGE SCALE GENOMIC DNA]</scope>
    <source>
        <strain evidence="12 13">1523vc</strain>
    </source>
</reference>
<dbReference type="EMBL" id="JABEQB010000007">
    <property type="protein sequence ID" value="NNG66356.1"/>
    <property type="molecule type" value="Genomic_DNA"/>
</dbReference>
<evidence type="ECO:0000256" key="4">
    <source>
        <dbReference type="ARBA" id="ARBA00022692"/>
    </source>
</evidence>
<keyword evidence="6 11" id="KW-0067">ATP-binding</keyword>
<accession>A0A7Y2PM74</accession>
<organism evidence="12 13">
    <name type="scientific">Caldanaerobacter subterraneus</name>
    <dbReference type="NCBI Taxonomy" id="911092"/>
    <lineage>
        <taxon>Bacteria</taxon>
        <taxon>Bacillati</taxon>
        <taxon>Bacillota</taxon>
        <taxon>Clostridia</taxon>
        <taxon>Thermoanaerobacterales</taxon>
        <taxon>Thermoanaerobacteraceae</taxon>
        <taxon>Caldanaerobacter</taxon>
    </lineage>
</organism>
<gene>
    <name evidence="11 12" type="primary">kdpC</name>
    <name evidence="12" type="ORF">HKI81_03775</name>
</gene>
<keyword evidence="7 11" id="KW-0630">Potassium</keyword>
<dbReference type="InterPro" id="IPR003820">
    <property type="entry name" value="KdpC"/>
</dbReference>
<keyword evidence="9 11" id="KW-0406">Ion transport</keyword>
<dbReference type="GO" id="GO:0005524">
    <property type="term" value="F:ATP binding"/>
    <property type="evidence" value="ECO:0007669"/>
    <property type="project" value="UniProtKB-UniRule"/>
</dbReference>
<keyword evidence="5 11" id="KW-0547">Nucleotide-binding</keyword>
<dbReference type="Proteomes" id="UP000529861">
    <property type="component" value="Unassembled WGS sequence"/>
</dbReference>
<proteinExistence type="inferred from homology"/>
<keyword evidence="1 11" id="KW-0813">Transport</keyword>
<dbReference type="GO" id="GO:0005886">
    <property type="term" value="C:plasma membrane"/>
    <property type="evidence" value="ECO:0007669"/>
    <property type="project" value="UniProtKB-SubCell"/>
</dbReference>
<evidence type="ECO:0000256" key="2">
    <source>
        <dbReference type="ARBA" id="ARBA00022475"/>
    </source>
</evidence>
<evidence type="ECO:0000256" key="1">
    <source>
        <dbReference type="ARBA" id="ARBA00022448"/>
    </source>
</evidence>
<comment type="similarity">
    <text evidence="11">Belongs to the KdpC family.</text>
</comment>
<keyword evidence="10 11" id="KW-0472">Membrane</keyword>
<dbReference type="PANTHER" id="PTHR30042:SF2">
    <property type="entry name" value="POTASSIUM-TRANSPORTING ATPASE KDPC SUBUNIT"/>
    <property type="match status" value="1"/>
</dbReference>
<evidence type="ECO:0000256" key="5">
    <source>
        <dbReference type="ARBA" id="ARBA00022741"/>
    </source>
</evidence>
<evidence type="ECO:0000256" key="7">
    <source>
        <dbReference type="ARBA" id="ARBA00022958"/>
    </source>
</evidence>
<dbReference type="NCBIfam" id="NF001454">
    <property type="entry name" value="PRK00315.1"/>
    <property type="match status" value="1"/>
</dbReference>
<dbReference type="AlphaFoldDB" id="A0A7Y2PM74"/>
<keyword evidence="4 11" id="KW-0812">Transmembrane</keyword>
<comment type="subcellular location">
    <subcellularLocation>
        <location evidence="11">Cell membrane</location>
        <topology evidence="11">Single-pass membrane protein</topology>
    </subcellularLocation>
</comment>
<sequence length="193" mass="21435">MGEEIKRTIKFTLVFMVLLGLVYPFVMTGIANLLFPYQAKGSIIKVDSKSVGSELIGQKFTDPRWFMGRPSAVDYDATSSGGTNYALSNPKFHEELEKNIEEFLKKNPGVKRSEIPADIVTSSGSGLDPHISPEAAYLQVKRVAKANGLPEEVVKKLVDKNIEGRFLGLFGEPRVNVLKLNLSLLEEIKKHKK</sequence>
<dbReference type="PIRSF" id="PIRSF001296">
    <property type="entry name" value="K_ATPase_KdpC"/>
    <property type="match status" value="1"/>
</dbReference>
<comment type="function">
    <text evidence="11">Part of the high-affinity ATP-driven potassium transport (or Kdp) system, which catalyzes the hydrolysis of ATP coupled with the electrogenic transport of potassium into the cytoplasm. This subunit acts as a catalytic chaperone that increases the ATP-binding affinity of the ATP-hydrolyzing subunit KdpB by the formation of a transient KdpB/KdpC/ATP ternary complex.</text>
</comment>
<name>A0A7Y2PM74_9THEO</name>
<dbReference type="GO" id="GO:0008556">
    <property type="term" value="F:P-type potassium transmembrane transporter activity"/>
    <property type="evidence" value="ECO:0007669"/>
    <property type="project" value="InterPro"/>
</dbReference>
<dbReference type="NCBIfam" id="TIGR00681">
    <property type="entry name" value="kdpC"/>
    <property type="match status" value="1"/>
</dbReference>
<keyword evidence="3 11" id="KW-0633">Potassium transport</keyword>
<evidence type="ECO:0000256" key="6">
    <source>
        <dbReference type="ARBA" id="ARBA00022840"/>
    </source>
</evidence>
<protein>
    <recommendedName>
        <fullName evidence="11">Potassium-transporting ATPase KdpC subunit</fullName>
    </recommendedName>
    <alternativeName>
        <fullName evidence="11">ATP phosphohydrolase [potassium-transporting] C chain</fullName>
    </alternativeName>
    <alternativeName>
        <fullName evidence="11">Potassium-binding and translocating subunit C</fullName>
    </alternativeName>
    <alternativeName>
        <fullName evidence="11">Potassium-translocating ATPase C chain</fullName>
    </alternativeName>
</protein>
<keyword evidence="2 11" id="KW-1003">Cell membrane</keyword>
<evidence type="ECO:0000256" key="9">
    <source>
        <dbReference type="ARBA" id="ARBA00023065"/>
    </source>
</evidence>
<dbReference type="PANTHER" id="PTHR30042">
    <property type="entry name" value="POTASSIUM-TRANSPORTING ATPASE C CHAIN"/>
    <property type="match status" value="1"/>
</dbReference>
<feature type="transmembrane region" description="Helical" evidence="11">
    <location>
        <begin position="12"/>
        <end position="35"/>
    </location>
</feature>
<keyword evidence="8 11" id="KW-1133">Transmembrane helix</keyword>
<evidence type="ECO:0000256" key="3">
    <source>
        <dbReference type="ARBA" id="ARBA00022538"/>
    </source>
</evidence>
<comment type="subunit">
    <text evidence="11">The system is composed of three essential subunits: KdpA, KdpB and KdpC.</text>
</comment>
<comment type="caution">
    <text evidence="12">The sequence shown here is derived from an EMBL/GenBank/DDBJ whole genome shotgun (WGS) entry which is preliminary data.</text>
</comment>
<evidence type="ECO:0000313" key="12">
    <source>
        <dbReference type="EMBL" id="NNG66356.1"/>
    </source>
</evidence>